<dbReference type="Gene3D" id="2.130.10.10">
    <property type="entry name" value="YVTN repeat-like/Quinoprotein amine dehydrogenase"/>
    <property type="match status" value="1"/>
</dbReference>
<dbReference type="PANTHER" id="PTHR46731:SF1">
    <property type="entry name" value="F-BOX ONLY PROTEIN 15"/>
    <property type="match status" value="1"/>
</dbReference>
<comment type="caution">
    <text evidence="2">The sequence shown here is derived from an EMBL/GenBank/DDBJ whole genome shotgun (WGS) entry which is preliminary data.</text>
</comment>
<dbReference type="SUPFAM" id="SSF81383">
    <property type="entry name" value="F-box domain"/>
    <property type="match status" value="1"/>
</dbReference>
<dbReference type="PATRIC" id="fig|83552.4.peg.174"/>
<dbReference type="PANTHER" id="PTHR46731">
    <property type="entry name" value="F-BOX ONLY PROTEIN 15"/>
    <property type="match status" value="1"/>
</dbReference>
<dbReference type="AlphaFoldDB" id="A0A0C1CCG5"/>
<gene>
    <name evidence="2" type="ORF">DB43_DS00020</name>
</gene>
<evidence type="ECO:0000313" key="3">
    <source>
        <dbReference type="Proteomes" id="UP000031307"/>
    </source>
</evidence>
<evidence type="ECO:0000259" key="1">
    <source>
        <dbReference type="PROSITE" id="PS50181"/>
    </source>
</evidence>
<name>A0A0C1CCG5_9BACT</name>
<dbReference type="SUPFAM" id="SSF50978">
    <property type="entry name" value="WD40 repeat-like"/>
    <property type="match status" value="1"/>
</dbReference>
<dbReference type="RefSeq" id="WP_013924527.1">
    <property type="nucleotide sequence ID" value="NZ_BAWW01000003.1"/>
</dbReference>
<dbReference type="InterPro" id="IPR036322">
    <property type="entry name" value="WD40_repeat_dom_sf"/>
</dbReference>
<protein>
    <recommendedName>
        <fullName evidence="1">F-box domain-containing protein</fullName>
    </recommendedName>
</protein>
<feature type="domain" description="F-box" evidence="1">
    <location>
        <begin position="19"/>
        <end position="65"/>
    </location>
</feature>
<organism evidence="2 3">
    <name type="scientific">Parachlamydia acanthamoebae</name>
    <dbReference type="NCBI Taxonomy" id="83552"/>
    <lineage>
        <taxon>Bacteria</taxon>
        <taxon>Pseudomonadati</taxon>
        <taxon>Chlamydiota</taxon>
        <taxon>Chlamydiia</taxon>
        <taxon>Parachlamydiales</taxon>
        <taxon>Parachlamydiaceae</taxon>
        <taxon>Parachlamydia</taxon>
    </lineage>
</organism>
<dbReference type="InterPro" id="IPR001810">
    <property type="entry name" value="F-box_dom"/>
</dbReference>
<dbReference type="Proteomes" id="UP000031307">
    <property type="component" value="Unassembled WGS sequence"/>
</dbReference>
<accession>A0A0C1CCG5</accession>
<dbReference type="EMBL" id="JSAM01000013">
    <property type="protein sequence ID" value="KIA78575.1"/>
    <property type="molecule type" value="Genomic_DNA"/>
</dbReference>
<evidence type="ECO:0000313" key="2">
    <source>
        <dbReference type="EMBL" id="KIA78575.1"/>
    </source>
</evidence>
<dbReference type="SMART" id="SM00256">
    <property type="entry name" value="FBOX"/>
    <property type="match status" value="1"/>
</dbReference>
<sequence length="409" mass="46748">MEHLTLSAVNGCVFHESVPSYISEFPQELLLEIFKHLGAMQLIDLRLVCSAFKKIAEDNVCWRGIVLSQTVEAQLSSWKKIYYSRAFKDLIHIPASQSLPFCRTLTMNHVVQKIKLQADIFFSMSSEDICCSTSQGKLVRAIQPSSFQRFCGLEILREGLATGVKSKYLDEIQVRDRDSMKVIHAYTSEIECLKGIEGDGTTFIAFGLSEGDSYMEMRDIRQDKLVRKLFMENILCRELHFKGNFIVVSNEIEQGAECPVWDLRSLSKPCAELYHEEIFEDERLIPDALYMKSFTMDRQQLIASYENGELVKWNLVNFEKEMIVNVLKTGEDSLEMSMGSLQLSGYTLAYHASSSGTVRFFDSDTLEPIQAFSVNDRENFSLDFREQTLAVANDDQIKIWDFHAKDVNG</sequence>
<reference evidence="2 3" key="1">
    <citation type="journal article" date="2014" name="Mol. Biol. Evol.">
        <title>Massive expansion of Ubiquitination-related gene families within the Chlamydiae.</title>
        <authorList>
            <person name="Domman D."/>
            <person name="Collingro A."/>
            <person name="Lagkouvardos I."/>
            <person name="Gehre L."/>
            <person name="Weinmaier T."/>
            <person name="Rattei T."/>
            <person name="Subtil A."/>
            <person name="Horn M."/>
        </authorList>
    </citation>
    <scope>NUCLEOTIDE SEQUENCE [LARGE SCALE GENOMIC DNA]</scope>
    <source>
        <strain evidence="2 3">OEW1</strain>
    </source>
</reference>
<dbReference type="GO" id="GO:0019005">
    <property type="term" value="C:SCF ubiquitin ligase complex"/>
    <property type="evidence" value="ECO:0007669"/>
    <property type="project" value="TreeGrafter"/>
</dbReference>
<proteinExistence type="predicted"/>
<dbReference type="InterPro" id="IPR015943">
    <property type="entry name" value="WD40/YVTN_repeat-like_dom_sf"/>
</dbReference>
<dbReference type="InterPro" id="IPR036047">
    <property type="entry name" value="F-box-like_dom_sf"/>
</dbReference>
<dbReference type="PROSITE" id="PS50181">
    <property type="entry name" value="FBOX"/>
    <property type="match status" value="1"/>
</dbReference>
<dbReference type="Pfam" id="PF12937">
    <property type="entry name" value="F-box-like"/>
    <property type="match status" value="1"/>
</dbReference>
<dbReference type="Gene3D" id="1.20.1280.50">
    <property type="match status" value="1"/>
</dbReference>